<dbReference type="Pfam" id="PF03446">
    <property type="entry name" value="NAD_binding_2"/>
    <property type="match status" value="1"/>
</dbReference>
<gene>
    <name evidence="8" type="ORF">PHYEVI_LOCUS4579</name>
</gene>
<dbReference type="Gene3D" id="1.10.1040.10">
    <property type="entry name" value="N-(1-d-carboxylethyl)-l-norvaline Dehydrogenase, domain 2"/>
    <property type="match status" value="1"/>
</dbReference>
<name>A0A9N9XMZ2_PHYSR</name>
<dbReference type="CDD" id="cd05162">
    <property type="entry name" value="PWWP"/>
    <property type="match status" value="1"/>
</dbReference>
<dbReference type="OrthoDB" id="21615at2759"/>
<dbReference type="SMART" id="SM00293">
    <property type="entry name" value="PWWP"/>
    <property type="match status" value="1"/>
</dbReference>
<dbReference type="AlphaFoldDB" id="A0A9N9XMZ2"/>
<dbReference type="EMBL" id="OU900095">
    <property type="protein sequence ID" value="CAG9858188.1"/>
    <property type="molecule type" value="Genomic_DNA"/>
</dbReference>
<dbReference type="InterPro" id="IPR008927">
    <property type="entry name" value="6-PGluconate_DH-like_C_sf"/>
</dbReference>
<dbReference type="PROSITE" id="PS50812">
    <property type="entry name" value="PWWP"/>
    <property type="match status" value="1"/>
</dbReference>
<dbReference type="PANTHER" id="PTHR43580">
    <property type="entry name" value="OXIDOREDUCTASE GLYR1-RELATED"/>
    <property type="match status" value="1"/>
</dbReference>
<evidence type="ECO:0000256" key="3">
    <source>
        <dbReference type="ARBA" id="ARBA00022454"/>
    </source>
</evidence>
<dbReference type="InterPro" id="IPR000313">
    <property type="entry name" value="PWWP_dom"/>
</dbReference>
<organism evidence="8 9">
    <name type="scientific">Phyllotreta striolata</name>
    <name type="common">Striped flea beetle</name>
    <name type="synonym">Crioceris striolata</name>
    <dbReference type="NCBI Taxonomy" id="444603"/>
    <lineage>
        <taxon>Eukaryota</taxon>
        <taxon>Metazoa</taxon>
        <taxon>Ecdysozoa</taxon>
        <taxon>Arthropoda</taxon>
        <taxon>Hexapoda</taxon>
        <taxon>Insecta</taxon>
        <taxon>Pterygota</taxon>
        <taxon>Neoptera</taxon>
        <taxon>Endopterygota</taxon>
        <taxon>Coleoptera</taxon>
        <taxon>Polyphaga</taxon>
        <taxon>Cucujiformia</taxon>
        <taxon>Chrysomeloidea</taxon>
        <taxon>Chrysomelidae</taxon>
        <taxon>Galerucinae</taxon>
        <taxon>Alticini</taxon>
        <taxon>Phyllotreta</taxon>
    </lineage>
</organism>
<feature type="compositionally biased region" description="Basic and acidic residues" evidence="6">
    <location>
        <begin position="118"/>
        <end position="130"/>
    </location>
</feature>
<dbReference type="PANTHER" id="PTHR43580:SF2">
    <property type="entry name" value="CYTOKINE-LIKE NUCLEAR FACTOR N-PAC"/>
    <property type="match status" value="1"/>
</dbReference>
<protein>
    <recommendedName>
        <fullName evidence="5">Cytokine-like nuclear factor N-PAC</fullName>
    </recommendedName>
    <alternativeName>
        <fullName evidence="4">Glyoxylate reductase 1 homolog</fullName>
    </alternativeName>
</protein>
<comment type="similarity">
    <text evidence="2">Belongs to the HIBADH-related family. NP60 subfamily.</text>
</comment>
<sequence length="457" mass="51482">MEEHDLVQENTILLGKVAGYPKWPCLVVDEADIQVPDNEKPASTDGHYPVQFFNDGQFAWLKAADLHPYTEEDVRALVKAHSRNKKLLNAVRNADFEIHRKSIDPCYTMKIEKRKIQRNNEAKEGQGKPGEDEDQEIDKENGFVLGDGSLGYPLDFSDDTGAVGVIIGDEHIGTAILENLLKAGFKINLYDSYNPLNWLAKNKFKMYNTIQSFLSVRSVLMSSFKVFIYLEREDHVKDVIVRELKYNDPTSNLLLKKTIINASNVTPETSSELNILVESTGGKYLEVAIHGRLQQALEGNLMLLSSGEEDVFMDCLPLMRAISSRAFYVGKIGNAAKINLVLQMMKAVHISMLSTSYSLLNQLDIPKEVFSNIVDKTELASEYITVKSDTMIGMFTVFDEQVKLLQEQLKLGIKMADSVGHPLSLVEHVNKLFKFCLDLKWGNFDASVVAQLHPFHF</sequence>
<accession>A0A9N9XMZ2</accession>
<evidence type="ECO:0000256" key="6">
    <source>
        <dbReference type="SAM" id="MobiDB-lite"/>
    </source>
</evidence>
<reference evidence="8" key="1">
    <citation type="submission" date="2022-01" db="EMBL/GenBank/DDBJ databases">
        <authorList>
            <person name="King R."/>
        </authorList>
    </citation>
    <scope>NUCLEOTIDE SEQUENCE</scope>
</reference>
<comment type="subcellular location">
    <subcellularLocation>
        <location evidence="1">Chromosome</location>
    </subcellularLocation>
</comment>
<evidence type="ECO:0000313" key="9">
    <source>
        <dbReference type="Proteomes" id="UP001153712"/>
    </source>
</evidence>
<evidence type="ECO:0000256" key="5">
    <source>
        <dbReference type="ARBA" id="ARBA00034140"/>
    </source>
</evidence>
<dbReference type="Gene3D" id="3.40.50.720">
    <property type="entry name" value="NAD(P)-binding Rossmann-like Domain"/>
    <property type="match status" value="1"/>
</dbReference>
<dbReference type="InterPro" id="IPR013328">
    <property type="entry name" value="6PGD_dom2"/>
</dbReference>
<evidence type="ECO:0000256" key="1">
    <source>
        <dbReference type="ARBA" id="ARBA00004286"/>
    </source>
</evidence>
<dbReference type="InterPro" id="IPR036291">
    <property type="entry name" value="NAD(P)-bd_dom_sf"/>
</dbReference>
<dbReference type="InterPro" id="IPR051265">
    <property type="entry name" value="HIBADH-related_NP60_sf"/>
</dbReference>
<feature type="region of interest" description="Disordered" evidence="6">
    <location>
        <begin position="117"/>
        <end position="136"/>
    </location>
</feature>
<dbReference type="InterPro" id="IPR006115">
    <property type="entry name" value="6PGDH_NADP-bd"/>
</dbReference>
<dbReference type="Proteomes" id="UP001153712">
    <property type="component" value="Chromosome 2"/>
</dbReference>
<feature type="domain" description="PWWP" evidence="7">
    <location>
        <begin position="9"/>
        <end position="72"/>
    </location>
</feature>
<dbReference type="SUPFAM" id="SSF51735">
    <property type="entry name" value="NAD(P)-binding Rossmann-fold domains"/>
    <property type="match status" value="1"/>
</dbReference>
<dbReference type="GO" id="GO:0005694">
    <property type="term" value="C:chromosome"/>
    <property type="evidence" value="ECO:0007669"/>
    <property type="project" value="UniProtKB-SubCell"/>
</dbReference>
<dbReference type="SUPFAM" id="SSF63748">
    <property type="entry name" value="Tudor/PWWP/MBT"/>
    <property type="match status" value="1"/>
</dbReference>
<dbReference type="Gene3D" id="2.30.30.140">
    <property type="match status" value="1"/>
</dbReference>
<dbReference type="SUPFAM" id="SSF48179">
    <property type="entry name" value="6-phosphogluconate dehydrogenase C-terminal domain-like"/>
    <property type="match status" value="1"/>
</dbReference>
<keyword evidence="9" id="KW-1185">Reference proteome</keyword>
<keyword evidence="3" id="KW-0158">Chromosome</keyword>
<evidence type="ECO:0000256" key="2">
    <source>
        <dbReference type="ARBA" id="ARBA00007598"/>
    </source>
</evidence>
<evidence type="ECO:0000313" key="8">
    <source>
        <dbReference type="EMBL" id="CAG9858188.1"/>
    </source>
</evidence>
<evidence type="ECO:0000259" key="7">
    <source>
        <dbReference type="PROSITE" id="PS50812"/>
    </source>
</evidence>
<dbReference type="Pfam" id="PF00855">
    <property type="entry name" value="PWWP"/>
    <property type="match status" value="1"/>
</dbReference>
<dbReference type="GO" id="GO:0050661">
    <property type="term" value="F:NADP binding"/>
    <property type="evidence" value="ECO:0007669"/>
    <property type="project" value="InterPro"/>
</dbReference>
<proteinExistence type="inferred from homology"/>
<evidence type="ECO:0000256" key="4">
    <source>
        <dbReference type="ARBA" id="ARBA00030287"/>
    </source>
</evidence>